<evidence type="ECO:0000259" key="1">
    <source>
        <dbReference type="Pfam" id="PF14491"/>
    </source>
</evidence>
<dbReference type="HOGENOM" id="CLU_808550_0_0_10"/>
<name>E0NVB2_9BACT</name>
<feature type="domain" description="DUF4435" evidence="1">
    <location>
        <begin position="27"/>
        <end position="273"/>
    </location>
</feature>
<dbReference type="Pfam" id="PF14491">
    <property type="entry name" value="DUF4435"/>
    <property type="match status" value="1"/>
</dbReference>
<sequence>MGRRLNDHLSSHYFDAANHLTSKRARRKIVAYVESYDDILFWRTVLGSFEDHTRYFEVMLPSRISLVKGKKSVLMNLLSRQVGSSMIACVDADYDYLLQGCTPLSRQVVGNPYVFHTYVYAIENYRCYAQSLHEVCVMATLNDHHIFDFVEYLEAFSKAIFPLFVWNIWVYRQGIYGQFTLTDFNRVVETGHFNLQNPYAAIEKLRRKVGRYIQILQRKHPDAKESYIALKNELKALGVTPATTYLYIQGHHLYDSLVVPMLKRVCNELRRERENEIYRNAVHSTQRHNELASYAHCAEEVEGVLRMNMGYTLSAPFQRLCNDIAAFLERDANRSSVDAVS</sequence>
<dbReference type="BioCyc" id="PMAR862515-HMP:GMOO-2148-MONOMER"/>
<dbReference type="STRING" id="862515.HMPREF0658_2117"/>
<gene>
    <name evidence="2" type="ORF">HMPREF0658_2117</name>
</gene>
<reference evidence="2" key="1">
    <citation type="submission" date="2010-07" db="EMBL/GenBank/DDBJ databases">
        <authorList>
            <person name="Muzny D."/>
            <person name="Qin X."/>
            <person name="Deng J."/>
            <person name="Jiang H."/>
            <person name="Liu Y."/>
            <person name="Qu J."/>
            <person name="Song X.-Z."/>
            <person name="Zhang L."/>
            <person name="Thornton R."/>
            <person name="Coyle M."/>
            <person name="Francisco L."/>
            <person name="Jackson L."/>
            <person name="Javaid M."/>
            <person name="Korchina V."/>
            <person name="Kovar C."/>
            <person name="Mata R."/>
            <person name="Mathew T."/>
            <person name="Ngo R."/>
            <person name="Nguyen L."/>
            <person name="Nguyen N."/>
            <person name="Okwuonu G."/>
            <person name="Ongeri F."/>
            <person name="Pham C."/>
            <person name="Simmons D."/>
            <person name="Wilczek-Boney K."/>
            <person name="Hale W."/>
            <person name="Jakkamsetti A."/>
            <person name="Pham P."/>
            <person name="Ruth R."/>
            <person name="San Lucas F."/>
            <person name="Warren J."/>
            <person name="Zhang J."/>
            <person name="Zhao Z."/>
            <person name="Zhou C."/>
            <person name="Zhu D."/>
            <person name="Lee S."/>
            <person name="Bess C."/>
            <person name="Blankenburg K."/>
            <person name="Forbes L."/>
            <person name="Fu Q."/>
            <person name="Gubbala S."/>
            <person name="Hirani K."/>
            <person name="Jayaseelan J.C."/>
            <person name="Lara F."/>
            <person name="Munidasa M."/>
            <person name="Palculict T."/>
            <person name="Patil S."/>
            <person name="Pu L.-L."/>
            <person name="Saada N."/>
            <person name="Tang L."/>
            <person name="Weissenberger G."/>
            <person name="Zhu Y."/>
            <person name="Hemphill L."/>
            <person name="Shang Y."/>
            <person name="Youmans B."/>
            <person name="Ayvaz T."/>
            <person name="Ross M."/>
            <person name="Santibanez J."/>
            <person name="Aqrawi P."/>
            <person name="Gross S."/>
            <person name="Joshi V."/>
            <person name="Fowler G."/>
            <person name="Nazareth L."/>
            <person name="Reid J."/>
            <person name="Worley K."/>
            <person name="Petrosino J."/>
            <person name="Highlander S."/>
            <person name="Gibbs R."/>
        </authorList>
    </citation>
    <scope>NUCLEOTIDE SEQUENCE [LARGE SCALE GENOMIC DNA]</scope>
    <source>
        <strain evidence="2">DSM 16973</strain>
    </source>
</reference>
<comment type="caution">
    <text evidence="2">The sequence shown here is derived from an EMBL/GenBank/DDBJ whole genome shotgun (WGS) entry which is preliminary data.</text>
</comment>
<evidence type="ECO:0000313" key="3">
    <source>
        <dbReference type="Proteomes" id="UP000004394"/>
    </source>
</evidence>
<accession>E0NVB2</accession>
<dbReference type="EMBL" id="AEEI01000061">
    <property type="protein sequence ID" value="EFM00846.1"/>
    <property type="molecule type" value="Genomic_DNA"/>
</dbReference>
<protein>
    <recommendedName>
        <fullName evidence="1">DUF4435 domain-containing protein</fullName>
    </recommendedName>
</protein>
<dbReference type="InterPro" id="IPR029492">
    <property type="entry name" value="DUF4435"/>
</dbReference>
<dbReference type="AlphaFoldDB" id="E0NVB2"/>
<dbReference type="RefSeq" id="WP_006950470.1">
    <property type="nucleotide sequence ID" value="NZ_BAJI01000006.1"/>
</dbReference>
<keyword evidence="3" id="KW-1185">Reference proteome</keyword>
<organism evidence="2 3">
    <name type="scientific">Hoylesella marshii DSM 16973 = JCM 13450</name>
    <dbReference type="NCBI Taxonomy" id="862515"/>
    <lineage>
        <taxon>Bacteria</taxon>
        <taxon>Pseudomonadati</taxon>
        <taxon>Bacteroidota</taxon>
        <taxon>Bacteroidia</taxon>
        <taxon>Bacteroidales</taxon>
        <taxon>Prevotellaceae</taxon>
        <taxon>Hoylesella</taxon>
    </lineage>
</organism>
<evidence type="ECO:0000313" key="2">
    <source>
        <dbReference type="EMBL" id="EFM00846.1"/>
    </source>
</evidence>
<dbReference type="OrthoDB" id="1091676at2"/>
<proteinExistence type="predicted"/>
<dbReference type="Proteomes" id="UP000004394">
    <property type="component" value="Unassembled WGS sequence"/>
</dbReference>
<dbReference type="eggNOG" id="COG1123">
    <property type="taxonomic scope" value="Bacteria"/>
</dbReference>